<dbReference type="GO" id="GO:0090374">
    <property type="term" value="P:oligopeptide export from mitochondrion"/>
    <property type="evidence" value="ECO:0007669"/>
    <property type="project" value="TreeGrafter"/>
</dbReference>
<comment type="subcellular location">
    <subcellularLocation>
        <location evidence="1">Membrane</location>
        <topology evidence="1">Multi-pass membrane protein</topology>
    </subcellularLocation>
</comment>
<evidence type="ECO:0000256" key="2">
    <source>
        <dbReference type="ARBA" id="ARBA00022448"/>
    </source>
</evidence>
<dbReference type="PROSITE" id="PS50929">
    <property type="entry name" value="ABC_TM1F"/>
    <property type="match status" value="2"/>
</dbReference>
<dbReference type="Gene3D" id="1.20.1560.10">
    <property type="entry name" value="ABC transporter type 1, transmembrane domain"/>
    <property type="match status" value="1"/>
</dbReference>
<evidence type="ECO:0000256" key="7">
    <source>
        <dbReference type="ARBA" id="ARBA00023136"/>
    </source>
</evidence>
<keyword evidence="3 8" id="KW-0812">Transmembrane</keyword>
<organism evidence="11 12">
    <name type="scientific">Aspergillus pseudotamarii</name>
    <dbReference type="NCBI Taxonomy" id="132259"/>
    <lineage>
        <taxon>Eukaryota</taxon>
        <taxon>Fungi</taxon>
        <taxon>Dikarya</taxon>
        <taxon>Ascomycota</taxon>
        <taxon>Pezizomycotina</taxon>
        <taxon>Eurotiomycetes</taxon>
        <taxon>Eurotiomycetidae</taxon>
        <taxon>Eurotiales</taxon>
        <taxon>Aspergillaceae</taxon>
        <taxon>Aspergillus</taxon>
        <taxon>Aspergillus subgen. Circumdati</taxon>
    </lineage>
</organism>
<dbReference type="InterPro" id="IPR003439">
    <property type="entry name" value="ABC_transporter-like_ATP-bd"/>
</dbReference>
<feature type="transmembrane region" description="Helical" evidence="8">
    <location>
        <begin position="29"/>
        <end position="50"/>
    </location>
</feature>
<dbReference type="InterPro" id="IPR011527">
    <property type="entry name" value="ABC1_TM_dom"/>
</dbReference>
<dbReference type="FunFam" id="3.40.50.300:FF:000604">
    <property type="entry name" value="ABC transporter B family member 28"/>
    <property type="match status" value="1"/>
</dbReference>
<dbReference type="CDD" id="cd18578">
    <property type="entry name" value="ABC_6TM_Pgp_ABCB1_D2_like"/>
    <property type="match status" value="1"/>
</dbReference>
<dbReference type="PANTHER" id="PTHR43394">
    <property type="entry name" value="ATP-DEPENDENT PERMEASE MDL1, MITOCHONDRIAL"/>
    <property type="match status" value="1"/>
</dbReference>
<evidence type="ECO:0000313" key="12">
    <source>
        <dbReference type="Proteomes" id="UP000325672"/>
    </source>
</evidence>
<dbReference type="PROSITE" id="PS00211">
    <property type="entry name" value="ABC_TRANSPORTER_1"/>
    <property type="match status" value="1"/>
</dbReference>
<sequence>MTGILQFKRCLGWRPSWLALFSFTTRKHIPTLCFAILFASLASASSPMFATLLGEAFNSLALFGSAQISAQELIQKTKTSCIKLACLGVYSWLCNSIYFILFVTFGELQVANARGTLFKGLLQKDQEWFETQKDGTRAFLSCLQAHIYELQKSTSQPLGLLLQYSFRAIGSLALAFYTSWNLSLVTLAGIPVFSAMASFISSKMKFNIEAQQAELASASKVVNSTTTSIDTVKCLNGEAFELYNFSSRIDEAASQFLKQARLNSIQIALIRLMTYGMFVQGFWYGSSLASSGRLSPGDVLRTFWACLTAAQSIEFIMTQVIVLDKGAVAASALKRTLNRQTRNGGPKEMEGAVYPHHCDGDIEVSDLSFAYLSQPERLSLNSASFFFPAGETTFVVGKSGSGKSTLGQLLTRIYSPTSGEILIDGTPIQTLSKNWIRNNFTLVEQRSNLFNESIFMNIAFGRHDYDRIRKEDVQECIDLAMLQSVIDHMPNGIDTCVGYGGSFLSGGQRQRVAIARARLRNTPVLIMDEPTSALDGTNRHEVIRAIREWRKGKTTIIITHDMSHISDRDFVYVLDQGSVVQAGYRYEIEKLGNDFFHFNEESYPCDSGDSILSNNSAELDKNRCISSVLMGLRPESFHTGKFQPRSRLSIVPTPQDTLQDGMQLVDFAEWKSTHQKSSKGKDRQMSLFQIMLTIIPNLTVGQRVLLLLGVLFTLCHSSTTPIFAYFLSKLQVTFFNKTSALKWALAVLGVSISDGMVSFFMHYLLSLCSQAWVDCLRKRAFRRVLDQPKQWFEEEGNSPSQLTACLTRDGEEMREILSRFGGYALVAASITVIATVWSLAVCWKLTLVALSIGPVVYAITRGFERISGLWDRRCNEARGAASEVFAETFSEIRTVRTLTLEPFFQGKHTTALLKCLTTGLRKAGYTGFLFGLVESVIVFVSALIIYYGGLLVSVLEYTVEDIMTVLSMLLFSIGYASVVLSWIPQISASRERGSRLLQIANLARASHERVGCMRATPTPVKLTRLNFRYPSRPNAPVLKDVSFTIPENSCTAIVGRSGCGKSTIASLLLALYESPASDSVPAISLGGVDIRKLHTPTLRSVVAIVSQQPTIFPGTIEANISYGLEGPLRDPRNVRDAAKAAGIDEFVSSLPQGYSTVIGDGGVGLSGGQAQRVVIARALVRRPRILILDEATSALDPASAEIIRHTVQKLVMSQAGLTVAIITHAKEMMEIADNVVVLEHGRVVESGPYKTLAKRPHLQALINDKRI</sequence>
<protein>
    <submittedName>
        <fullName evidence="11">P-loop containing nucleoside triphosphate hydrolase protein</fullName>
    </submittedName>
</protein>
<dbReference type="CDD" id="cd18577">
    <property type="entry name" value="ABC_6TM_Pgp_ABCB1_D1_like"/>
    <property type="match status" value="1"/>
</dbReference>
<dbReference type="InterPro" id="IPR017871">
    <property type="entry name" value="ABC_transporter-like_CS"/>
</dbReference>
<dbReference type="GO" id="GO:0005743">
    <property type="term" value="C:mitochondrial inner membrane"/>
    <property type="evidence" value="ECO:0007669"/>
    <property type="project" value="TreeGrafter"/>
</dbReference>
<dbReference type="PANTHER" id="PTHR43394:SF15">
    <property type="entry name" value="ALPHA-FACTOR-TRANSPORTING ATPASE"/>
    <property type="match status" value="1"/>
</dbReference>
<feature type="domain" description="ABC transmembrane type-1" evidence="10">
    <location>
        <begin position="34"/>
        <end position="325"/>
    </location>
</feature>
<dbReference type="EMBL" id="ML743610">
    <property type="protein sequence ID" value="KAE8133912.1"/>
    <property type="molecule type" value="Genomic_DNA"/>
</dbReference>
<feature type="transmembrane region" description="Helical" evidence="8">
    <location>
        <begin position="820"/>
        <end position="839"/>
    </location>
</feature>
<feature type="domain" description="ABC transmembrane type-1" evidence="10">
    <location>
        <begin position="707"/>
        <end position="988"/>
    </location>
</feature>
<feature type="transmembrane region" description="Helical" evidence="8">
    <location>
        <begin position="962"/>
        <end position="983"/>
    </location>
</feature>
<dbReference type="PROSITE" id="PS50893">
    <property type="entry name" value="ABC_TRANSPORTER_2"/>
    <property type="match status" value="2"/>
</dbReference>
<evidence type="ECO:0000256" key="6">
    <source>
        <dbReference type="ARBA" id="ARBA00022989"/>
    </source>
</evidence>
<keyword evidence="4" id="KW-0547">Nucleotide-binding</keyword>
<keyword evidence="5" id="KW-0067">ATP-binding</keyword>
<evidence type="ECO:0000256" key="5">
    <source>
        <dbReference type="ARBA" id="ARBA00022840"/>
    </source>
</evidence>
<dbReference type="Gene3D" id="3.40.50.300">
    <property type="entry name" value="P-loop containing nucleotide triphosphate hydrolases"/>
    <property type="match status" value="2"/>
</dbReference>
<dbReference type="RefSeq" id="XP_031909975.1">
    <property type="nucleotide sequence ID" value="XM_032060654.1"/>
</dbReference>
<feature type="transmembrane region" description="Helical" evidence="8">
    <location>
        <begin position="704"/>
        <end position="727"/>
    </location>
</feature>
<keyword evidence="11" id="KW-0378">Hydrolase</keyword>
<dbReference type="InterPro" id="IPR003593">
    <property type="entry name" value="AAA+_ATPase"/>
</dbReference>
<reference evidence="11 12" key="1">
    <citation type="submission" date="2019-04" db="EMBL/GenBank/DDBJ databases">
        <title>Friends and foes A comparative genomics study of 23 Aspergillus species from section Flavi.</title>
        <authorList>
            <consortium name="DOE Joint Genome Institute"/>
            <person name="Kjaerbolling I."/>
            <person name="Vesth T."/>
            <person name="Frisvad J.C."/>
            <person name="Nybo J.L."/>
            <person name="Theobald S."/>
            <person name="Kildgaard S."/>
            <person name="Isbrandt T."/>
            <person name="Kuo A."/>
            <person name="Sato A."/>
            <person name="Lyhne E.K."/>
            <person name="Kogle M.E."/>
            <person name="Wiebenga A."/>
            <person name="Kun R.S."/>
            <person name="Lubbers R.J."/>
            <person name="Makela M.R."/>
            <person name="Barry K."/>
            <person name="Chovatia M."/>
            <person name="Clum A."/>
            <person name="Daum C."/>
            <person name="Haridas S."/>
            <person name="He G."/>
            <person name="LaButti K."/>
            <person name="Lipzen A."/>
            <person name="Mondo S."/>
            <person name="Riley R."/>
            <person name="Salamov A."/>
            <person name="Simmons B.A."/>
            <person name="Magnuson J.K."/>
            <person name="Henrissat B."/>
            <person name="Mortensen U.H."/>
            <person name="Larsen T.O."/>
            <person name="Devries R.P."/>
            <person name="Grigoriev I.V."/>
            <person name="Machida M."/>
            <person name="Baker S.E."/>
            <person name="Andersen M.R."/>
        </authorList>
    </citation>
    <scope>NUCLEOTIDE SEQUENCE [LARGE SCALE GENOMIC DNA]</scope>
    <source>
        <strain evidence="11 12">CBS 117625</strain>
    </source>
</reference>
<keyword evidence="2" id="KW-0813">Transport</keyword>
<evidence type="ECO:0000256" key="4">
    <source>
        <dbReference type="ARBA" id="ARBA00022741"/>
    </source>
</evidence>
<gene>
    <name evidence="11" type="ORF">BDV38DRAFT_286389</name>
</gene>
<evidence type="ECO:0000256" key="1">
    <source>
        <dbReference type="ARBA" id="ARBA00004141"/>
    </source>
</evidence>
<evidence type="ECO:0000313" key="11">
    <source>
        <dbReference type="EMBL" id="KAE8133912.1"/>
    </source>
</evidence>
<dbReference type="InterPro" id="IPR039421">
    <property type="entry name" value="Type_1_exporter"/>
</dbReference>
<dbReference type="SUPFAM" id="SSF52540">
    <property type="entry name" value="P-loop containing nucleoside triphosphate hydrolases"/>
    <property type="match status" value="2"/>
</dbReference>
<evidence type="ECO:0000259" key="10">
    <source>
        <dbReference type="PROSITE" id="PS50929"/>
    </source>
</evidence>
<feature type="domain" description="ABC transporter" evidence="9">
    <location>
        <begin position="1020"/>
        <end position="1265"/>
    </location>
</feature>
<keyword evidence="12" id="KW-1185">Reference proteome</keyword>
<feature type="domain" description="ABC transporter" evidence="9">
    <location>
        <begin position="362"/>
        <end position="601"/>
    </location>
</feature>
<keyword evidence="7 8" id="KW-0472">Membrane</keyword>
<feature type="transmembrane region" description="Helical" evidence="8">
    <location>
        <begin position="180"/>
        <end position="200"/>
    </location>
</feature>
<feature type="transmembrane region" description="Helical" evidence="8">
    <location>
        <begin position="81"/>
        <end position="105"/>
    </location>
</feature>
<evidence type="ECO:0000259" key="9">
    <source>
        <dbReference type="PROSITE" id="PS50893"/>
    </source>
</evidence>
<evidence type="ECO:0000256" key="8">
    <source>
        <dbReference type="SAM" id="Phobius"/>
    </source>
</evidence>
<name>A0A5N6SGW6_ASPPS</name>
<dbReference type="Pfam" id="PF00664">
    <property type="entry name" value="ABC_membrane"/>
    <property type="match status" value="2"/>
</dbReference>
<dbReference type="FunFam" id="3.40.50.300:FF:003218">
    <property type="entry name" value="ABC a-pheromone efflux pump AtrD"/>
    <property type="match status" value="1"/>
</dbReference>
<feature type="transmembrane region" description="Helical" evidence="8">
    <location>
        <begin position="928"/>
        <end position="950"/>
    </location>
</feature>
<keyword evidence="6 8" id="KW-1133">Transmembrane helix</keyword>
<dbReference type="Proteomes" id="UP000325672">
    <property type="component" value="Unassembled WGS sequence"/>
</dbReference>
<dbReference type="GeneID" id="43644864"/>
<dbReference type="OrthoDB" id="6500128at2759"/>
<proteinExistence type="predicted"/>
<dbReference type="GO" id="GO:0015421">
    <property type="term" value="F:ABC-type oligopeptide transporter activity"/>
    <property type="evidence" value="ECO:0007669"/>
    <property type="project" value="TreeGrafter"/>
</dbReference>
<accession>A0A5N6SGW6</accession>
<dbReference type="SMART" id="SM00382">
    <property type="entry name" value="AAA"/>
    <property type="match status" value="2"/>
</dbReference>
<dbReference type="InterPro" id="IPR027417">
    <property type="entry name" value="P-loop_NTPase"/>
</dbReference>
<dbReference type="AlphaFoldDB" id="A0A5N6SGW6"/>
<evidence type="ECO:0000256" key="3">
    <source>
        <dbReference type="ARBA" id="ARBA00022692"/>
    </source>
</evidence>
<dbReference type="SUPFAM" id="SSF90123">
    <property type="entry name" value="ABC transporter transmembrane region"/>
    <property type="match status" value="2"/>
</dbReference>
<feature type="transmembrane region" description="Helical" evidence="8">
    <location>
        <begin position="747"/>
        <end position="773"/>
    </location>
</feature>
<dbReference type="InterPro" id="IPR036640">
    <property type="entry name" value="ABC1_TM_sf"/>
</dbReference>
<dbReference type="Pfam" id="PF00005">
    <property type="entry name" value="ABC_tran"/>
    <property type="match status" value="2"/>
</dbReference>
<dbReference type="GO" id="GO:0016887">
    <property type="term" value="F:ATP hydrolysis activity"/>
    <property type="evidence" value="ECO:0007669"/>
    <property type="project" value="InterPro"/>
</dbReference>
<dbReference type="GO" id="GO:0005524">
    <property type="term" value="F:ATP binding"/>
    <property type="evidence" value="ECO:0007669"/>
    <property type="project" value="UniProtKB-KW"/>
</dbReference>